<feature type="region of interest" description="Disordered" evidence="10">
    <location>
        <begin position="664"/>
        <end position="699"/>
    </location>
</feature>
<dbReference type="Gene3D" id="3.30.565.10">
    <property type="entry name" value="Histidine kinase-like ATPase, C-terminal domain"/>
    <property type="match status" value="1"/>
</dbReference>
<reference evidence="12" key="2">
    <citation type="submission" date="2025-08" db="UniProtKB">
        <authorList>
            <consortium name="Ensembl"/>
        </authorList>
    </citation>
    <scope>IDENTIFICATION</scope>
</reference>
<dbReference type="InterPro" id="IPR003594">
    <property type="entry name" value="HATPase_dom"/>
</dbReference>
<comment type="subcellular location">
    <subcellularLocation>
        <location evidence="1">Cytoplasm</location>
    </subcellularLocation>
</comment>
<accession>H3D3U9</accession>
<dbReference type="Gene3D" id="3.40.50.11260">
    <property type="match status" value="1"/>
</dbReference>
<organism evidence="12 13">
    <name type="scientific">Tetraodon nigroviridis</name>
    <name type="common">Spotted green pufferfish</name>
    <name type="synonym">Chelonodon nigroviridis</name>
    <dbReference type="NCBI Taxonomy" id="99883"/>
    <lineage>
        <taxon>Eukaryota</taxon>
        <taxon>Metazoa</taxon>
        <taxon>Chordata</taxon>
        <taxon>Craniata</taxon>
        <taxon>Vertebrata</taxon>
        <taxon>Euteleostomi</taxon>
        <taxon>Actinopterygii</taxon>
        <taxon>Neopterygii</taxon>
        <taxon>Teleostei</taxon>
        <taxon>Neoteleostei</taxon>
        <taxon>Acanthomorphata</taxon>
        <taxon>Eupercaria</taxon>
        <taxon>Tetraodontiformes</taxon>
        <taxon>Tetradontoidea</taxon>
        <taxon>Tetraodontidae</taxon>
        <taxon>Tetraodon</taxon>
    </lineage>
</organism>
<dbReference type="FunCoup" id="H3D3U9">
    <property type="interactions" value="1655"/>
</dbReference>
<reference evidence="13" key="1">
    <citation type="journal article" date="2004" name="Nature">
        <title>Genome duplication in the teleost fish Tetraodon nigroviridis reveals the early vertebrate proto-karyotype.</title>
        <authorList>
            <person name="Jaillon O."/>
            <person name="Aury J.-M."/>
            <person name="Brunet F."/>
            <person name="Petit J.-L."/>
            <person name="Stange-Thomann N."/>
            <person name="Mauceli E."/>
            <person name="Bouneau L."/>
            <person name="Fischer C."/>
            <person name="Ozouf-Costaz C."/>
            <person name="Bernot A."/>
            <person name="Nicaud S."/>
            <person name="Jaffe D."/>
            <person name="Fisher S."/>
            <person name="Lutfalla G."/>
            <person name="Dossat C."/>
            <person name="Segurens B."/>
            <person name="Dasilva C."/>
            <person name="Salanoubat M."/>
            <person name="Levy M."/>
            <person name="Boudet N."/>
            <person name="Castellano S."/>
            <person name="Anthouard V."/>
            <person name="Jubin C."/>
            <person name="Castelli V."/>
            <person name="Katinka M."/>
            <person name="Vacherie B."/>
            <person name="Biemont C."/>
            <person name="Skalli Z."/>
            <person name="Cattolico L."/>
            <person name="Poulain J."/>
            <person name="De Berardinis V."/>
            <person name="Cruaud C."/>
            <person name="Duprat S."/>
            <person name="Brottier P."/>
            <person name="Coutanceau J.-P."/>
            <person name="Gouzy J."/>
            <person name="Parra G."/>
            <person name="Lardier G."/>
            <person name="Chapple C."/>
            <person name="McKernan K.J."/>
            <person name="McEwan P."/>
            <person name="Bosak S."/>
            <person name="Kellis M."/>
            <person name="Volff J.-N."/>
            <person name="Guigo R."/>
            <person name="Zody M.C."/>
            <person name="Mesirov J."/>
            <person name="Lindblad-Toh K."/>
            <person name="Birren B."/>
            <person name="Nusbaum C."/>
            <person name="Kahn D."/>
            <person name="Robinson-Rechavi M."/>
            <person name="Laudet V."/>
            <person name="Schachter V."/>
            <person name="Quetier F."/>
            <person name="Saurin W."/>
            <person name="Scarpelli C."/>
            <person name="Wincker P."/>
            <person name="Lander E.S."/>
            <person name="Weissenbach J."/>
            <person name="Roest Crollius H."/>
        </authorList>
    </citation>
    <scope>NUCLEOTIDE SEQUENCE [LARGE SCALE GENOMIC DNA]</scope>
</reference>
<feature type="binding site" evidence="9">
    <location>
        <position position="44"/>
    </location>
    <ligand>
        <name>ATP</name>
        <dbReference type="ChEBI" id="CHEBI:30616"/>
    </ligand>
</feature>
<feature type="binding site" evidence="9">
    <location>
        <begin position="106"/>
        <end position="107"/>
    </location>
    <ligand>
        <name>ATP</name>
        <dbReference type="ChEBI" id="CHEBI:30616"/>
    </ligand>
</feature>
<feature type="binding site" evidence="9">
    <location>
        <position position="365"/>
    </location>
    <ligand>
        <name>ATP</name>
        <dbReference type="ChEBI" id="CHEBI:30616"/>
    </ligand>
</feature>
<dbReference type="PRINTS" id="PR00775">
    <property type="entry name" value="HEATSHOCK90"/>
</dbReference>
<evidence type="ECO:0000256" key="1">
    <source>
        <dbReference type="ARBA" id="ARBA00004496"/>
    </source>
</evidence>
<dbReference type="AlphaFoldDB" id="H3D3U9"/>
<comment type="similarity">
    <text evidence="2">Belongs to the heat shock protein 90 family.</text>
</comment>
<dbReference type="GO" id="GO:0140662">
    <property type="term" value="F:ATP-dependent protein folding chaperone"/>
    <property type="evidence" value="ECO:0007669"/>
    <property type="project" value="InterPro"/>
</dbReference>
<feature type="binding site" evidence="9">
    <location>
        <begin position="126"/>
        <end position="131"/>
    </location>
    <ligand>
        <name>ATP</name>
        <dbReference type="ChEBI" id="CHEBI:30616"/>
    </ligand>
</feature>
<dbReference type="OMA" id="TRMKAEQ"/>
<feature type="binding site" evidence="9">
    <location>
        <position position="86"/>
    </location>
    <ligand>
        <name>ATP</name>
        <dbReference type="ChEBI" id="CHEBI:30616"/>
    </ligand>
</feature>
<dbReference type="SUPFAM" id="SSF55874">
    <property type="entry name" value="ATPase domain of HSP90 chaperone/DNA topoisomerase II/histidine kinase"/>
    <property type="match status" value="1"/>
</dbReference>
<proteinExistence type="inferred from homology"/>
<sequence length="699" mass="80447">MPEEMHQEADVETFAFQAEIAQMSLIINTFYSNKEIFLRELISNSSDALDKIRYESLTDPSKLDSGKELKIDIIPDKEENTLTIIDTGIGMTKADLINNLGTIAKSGTKAFMEALQAGADISMIGQFGVGFYSAYLVAEKVKVITKHNDDEQYVWESSAGGSFTVRTDNDAPIGRGTKIILYLKEDQTEYYEEKRIKEIVKKHSQFIGYPITLYVRIVFGFESAPTIEDLGSEEESKDKKKKKKIKERYTDQEELNKTKPIWTRNPDDITNEEYGEFYKSLTNDWEEHLAVKHFSVEGQLEFRALLFIPRRAPFDLFENKKKKNNIKLYVRRVFIMDNCEDLIPEYLNFIRGVVDSEDLPLNISREMLQQSKILKVIRKNIVKKCLELFAELAEDKDNYKKFYEAFSKNIKLGIHEDSQNRKKLSELLRYHSSQSGDEVTSLTEYITRMKENQKSIYYITGESKDQVANSAFVERVRKRGFEVLYMTEPIDEYCIQQLKEFDGKNLVSVTKEGLELPEDEEEKKKMEEDKAKFDSLCKIMKEILDKKVEKVTVSNRLVSSPCCIVTSTYGWTANMERIMKAQLRDNSTMGYMMAKKHLEINPDHPIVETLRQKAEADKNDKAVKDLVILLFETALLSSGFSLDDPQTHSNRIYRMIKLGLGIDDDDIPTEETTSASVPDEIPPLEGEGEDDASRMEEVD</sequence>
<dbReference type="InterPro" id="IPR020575">
    <property type="entry name" value="Hsp90_N"/>
</dbReference>
<dbReference type="GO" id="GO:0007517">
    <property type="term" value="P:muscle organ development"/>
    <property type="evidence" value="ECO:0007669"/>
    <property type="project" value="UniProtKB-KW"/>
</dbReference>
<feature type="binding site" evidence="9">
    <location>
        <position position="99"/>
    </location>
    <ligand>
        <name>ATP</name>
        <dbReference type="ChEBI" id="CHEBI:30616"/>
    </ligand>
</feature>
<evidence type="ECO:0000256" key="7">
    <source>
        <dbReference type="ARBA" id="ARBA00023016"/>
    </source>
</evidence>
<dbReference type="Ensembl" id="ENSTNIT00000015391.1">
    <property type="protein sequence ID" value="ENSTNIP00000015187.1"/>
    <property type="gene ID" value="ENSTNIG00000012221.1"/>
</dbReference>
<keyword evidence="3" id="KW-0963">Cytoplasm</keyword>
<dbReference type="InterPro" id="IPR020568">
    <property type="entry name" value="Ribosomal_Su5_D2-typ_SF"/>
</dbReference>
<feature type="binding site" evidence="9">
    <location>
        <position position="40"/>
    </location>
    <ligand>
        <name>ATP</name>
        <dbReference type="ChEBI" id="CHEBI:30616"/>
    </ligand>
</feature>
<dbReference type="NCBIfam" id="NF003555">
    <property type="entry name" value="PRK05218.1"/>
    <property type="match status" value="1"/>
</dbReference>
<dbReference type="HOGENOM" id="CLU_006684_5_1_1"/>
<dbReference type="Gene3D" id="3.30.230.80">
    <property type="match status" value="1"/>
</dbReference>
<keyword evidence="4" id="KW-0517">Myogenesis</keyword>
<dbReference type="GO" id="GO:0005737">
    <property type="term" value="C:cytoplasm"/>
    <property type="evidence" value="ECO:0007669"/>
    <property type="project" value="UniProtKB-SubCell"/>
</dbReference>
<dbReference type="SUPFAM" id="SSF54211">
    <property type="entry name" value="Ribosomal protein S5 domain 2-like"/>
    <property type="match status" value="1"/>
</dbReference>
<dbReference type="InterPro" id="IPR037196">
    <property type="entry name" value="HSP90_C"/>
</dbReference>
<keyword evidence="13" id="KW-1185">Reference proteome</keyword>
<dbReference type="InParanoid" id="H3D3U9"/>
<dbReference type="CDD" id="cd16927">
    <property type="entry name" value="HATPase_Hsp90-like"/>
    <property type="match status" value="1"/>
</dbReference>
<evidence type="ECO:0000313" key="13">
    <source>
        <dbReference type="Proteomes" id="UP000007303"/>
    </source>
</evidence>
<dbReference type="GO" id="GO:0050900">
    <property type="term" value="P:leukocyte migration"/>
    <property type="evidence" value="ECO:0007669"/>
    <property type="project" value="Ensembl"/>
</dbReference>
<dbReference type="InterPro" id="IPR001404">
    <property type="entry name" value="Hsp90_fam"/>
</dbReference>
<dbReference type="PIRSF" id="PIRSF002583">
    <property type="entry name" value="Hsp90"/>
    <property type="match status" value="1"/>
</dbReference>
<evidence type="ECO:0000256" key="6">
    <source>
        <dbReference type="ARBA" id="ARBA00022840"/>
    </source>
</evidence>
<evidence type="ECO:0000256" key="3">
    <source>
        <dbReference type="ARBA" id="ARBA00022490"/>
    </source>
</evidence>
<protein>
    <submittedName>
        <fullName evidence="12">Heat shock protein 90, alpha (cytosolic), class B member 1</fullName>
    </submittedName>
</protein>
<dbReference type="PANTHER" id="PTHR11528">
    <property type="entry name" value="HEAT SHOCK PROTEIN 90 FAMILY MEMBER"/>
    <property type="match status" value="1"/>
</dbReference>
<feature type="binding site" evidence="9">
    <location>
        <position position="91"/>
    </location>
    <ligand>
        <name>ATP</name>
        <dbReference type="ChEBI" id="CHEBI:30616"/>
    </ligand>
</feature>
<dbReference type="FunFam" id="3.40.50.11260:FF:000001">
    <property type="entry name" value="Heat shock protein 90 alpha"/>
    <property type="match status" value="1"/>
</dbReference>
<dbReference type="SUPFAM" id="SSF110942">
    <property type="entry name" value="HSP90 C-terminal domain"/>
    <property type="match status" value="1"/>
</dbReference>
<dbReference type="Pfam" id="PF00183">
    <property type="entry name" value="HSP90"/>
    <property type="match status" value="1"/>
</dbReference>
<dbReference type="HAMAP" id="MF_00505">
    <property type="entry name" value="HSP90"/>
    <property type="match status" value="1"/>
</dbReference>
<evidence type="ECO:0000256" key="4">
    <source>
        <dbReference type="ARBA" id="ARBA00022541"/>
    </source>
</evidence>
<dbReference type="FunFam" id="3.30.565.10:FF:000204">
    <property type="entry name" value="Heat shock protein HSP 90-beta"/>
    <property type="match status" value="1"/>
</dbReference>
<evidence type="ECO:0000256" key="2">
    <source>
        <dbReference type="ARBA" id="ARBA00008239"/>
    </source>
</evidence>
<dbReference type="Gene3D" id="1.20.120.790">
    <property type="entry name" value="Heat shock protein 90, C-terminal domain"/>
    <property type="match status" value="1"/>
</dbReference>
<dbReference type="GO" id="GO:0001568">
    <property type="term" value="P:blood vessel development"/>
    <property type="evidence" value="ECO:0007669"/>
    <property type="project" value="Ensembl"/>
</dbReference>
<evidence type="ECO:0000256" key="9">
    <source>
        <dbReference type="PIRSR" id="PIRSR002583-1"/>
    </source>
</evidence>
<dbReference type="STRING" id="99883.ENSTNIP00000015187"/>
<dbReference type="GeneTree" id="ENSGT01020000230401"/>
<evidence type="ECO:0000256" key="10">
    <source>
        <dbReference type="SAM" id="MobiDB-lite"/>
    </source>
</evidence>
<dbReference type="GO" id="GO:0051082">
    <property type="term" value="F:unfolded protein binding"/>
    <property type="evidence" value="ECO:0007669"/>
    <property type="project" value="InterPro"/>
</dbReference>
<evidence type="ECO:0000313" key="12">
    <source>
        <dbReference type="Ensembl" id="ENSTNIP00000015187.1"/>
    </source>
</evidence>
<feature type="domain" description="Histidine kinase/HSP90-like ATPase" evidence="11">
    <location>
        <begin position="33"/>
        <end position="187"/>
    </location>
</feature>
<dbReference type="GO" id="GO:0005524">
    <property type="term" value="F:ATP binding"/>
    <property type="evidence" value="ECO:0007669"/>
    <property type="project" value="UniProtKB-KW"/>
</dbReference>
<evidence type="ECO:0000259" key="11">
    <source>
        <dbReference type="SMART" id="SM00387"/>
    </source>
</evidence>
<dbReference type="PROSITE" id="PS00298">
    <property type="entry name" value="HSP90"/>
    <property type="match status" value="1"/>
</dbReference>
<name>H3D3U9_TETNG</name>
<feature type="binding site" evidence="9">
    <location>
        <position position="177"/>
    </location>
    <ligand>
        <name>ATP</name>
        <dbReference type="ChEBI" id="CHEBI:30616"/>
    </ligand>
</feature>
<dbReference type="Proteomes" id="UP000007303">
    <property type="component" value="Unassembled WGS sequence"/>
</dbReference>
<keyword evidence="5 9" id="KW-0547">Nucleotide-binding</keyword>
<evidence type="ECO:0000256" key="5">
    <source>
        <dbReference type="ARBA" id="ARBA00022741"/>
    </source>
</evidence>
<dbReference type="Pfam" id="PF13589">
    <property type="entry name" value="HATPase_c_3"/>
    <property type="match status" value="1"/>
</dbReference>
<feature type="binding site" evidence="9">
    <location>
        <position position="105"/>
    </location>
    <ligand>
        <name>ATP</name>
        <dbReference type="ChEBI" id="CHEBI:30616"/>
    </ligand>
</feature>
<dbReference type="FunFam" id="1.20.120.790:FF:000001">
    <property type="entry name" value="Heat shock protein 90 alpha"/>
    <property type="match status" value="1"/>
</dbReference>
<dbReference type="SMART" id="SM00387">
    <property type="entry name" value="HATPase_c"/>
    <property type="match status" value="1"/>
</dbReference>
<keyword evidence="8" id="KW-0143">Chaperone</keyword>
<reference evidence="12" key="3">
    <citation type="submission" date="2025-09" db="UniProtKB">
        <authorList>
            <consortium name="Ensembl"/>
        </authorList>
    </citation>
    <scope>IDENTIFICATION</scope>
</reference>
<dbReference type="InterPro" id="IPR036890">
    <property type="entry name" value="HATPase_C_sf"/>
</dbReference>
<keyword evidence="6 9" id="KW-0067">ATP-binding</keyword>
<dbReference type="InterPro" id="IPR019805">
    <property type="entry name" value="Heat_shock_protein_90_CS"/>
</dbReference>
<dbReference type="FunFam" id="3.30.230.80:FF:000001">
    <property type="entry name" value="Heat shock protein 90 alpha"/>
    <property type="match status" value="1"/>
</dbReference>
<dbReference type="GO" id="GO:0016887">
    <property type="term" value="F:ATP hydrolysis activity"/>
    <property type="evidence" value="ECO:0007669"/>
    <property type="project" value="InterPro"/>
</dbReference>
<evidence type="ECO:0000256" key="8">
    <source>
        <dbReference type="ARBA" id="ARBA00023186"/>
    </source>
</evidence>
<keyword evidence="7" id="KW-0346">Stress response</keyword>